<name>A0A5S6Q674_TRIMR</name>
<protein>
    <submittedName>
        <fullName evidence="2">Uncharacterized protein</fullName>
    </submittedName>
</protein>
<proteinExistence type="predicted"/>
<accession>A0A5S6Q674</accession>
<evidence type="ECO:0000313" key="2">
    <source>
        <dbReference type="WBParaSite" id="TMUE_1000002690.1"/>
    </source>
</evidence>
<sequence length="93" mass="10092">MLENTVLTADLPQVVFFGPPDATEGSLAPRFQVNIGKIVENCCSLLSRPQLDLAPRRLAVATLNVTVRLSFGLSMEWTGEEDDVPPTKGTSFT</sequence>
<reference evidence="2" key="1">
    <citation type="submission" date="2019-12" db="UniProtKB">
        <authorList>
            <consortium name="WormBaseParasite"/>
        </authorList>
    </citation>
    <scope>IDENTIFICATION</scope>
</reference>
<evidence type="ECO:0000313" key="1">
    <source>
        <dbReference type="Proteomes" id="UP000046395"/>
    </source>
</evidence>
<dbReference type="Proteomes" id="UP000046395">
    <property type="component" value="Unassembled WGS sequence"/>
</dbReference>
<dbReference type="AlphaFoldDB" id="A0A5S6Q674"/>
<keyword evidence="1" id="KW-1185">Reference proteome</keyword>
<organism evidence="1 2">
    <name type="scientific">Trichuris muris</name>
    <name type="common">Mouse whipworm</name>
    <dbReference type="NCBI Taxonomy" id="70415"/>
    <lineage>
        <taxon>Eukaryota</taxon>
        <taxon>Metazoa</taxon>
        <taxon>Ecdysozoa</taxon>
        <taxon>Nematoda</taxon>
        <taxon>Enoplea</taxon>
        <taxon>Dorylaimia</taxon>
        <taxon>Trichinellida</taxon>
        <taxon>Trichuridae</taxon>
        <taxon>Trichuris</taxon>
    </lineage>
</organism>
<dbReference type="WBParaSite" id="TMUE_1000002690.1">
    <property type="protein sequence ID" value="TMUE_1000002690.1"/>
    <property type="gene ID" value="WBGene00295044"/>
</dbReference>